<dbReference type="AlphaFoldDB" id="A0ABD5YGK0"/>
<protein>
    <recommendedName>
        <fullName evidence="3">Halobacterial output domain-containing protein</fullName>
    </recommendedName>
</protein>
<sequence length="54" mass="5754">MSREAPADADKVSDEELTELLADAEGTTPEEIEHGAFELEIAPPEGATIVDVDE</sequence>
<evidence type="ECO:0000313" key="1">
    <source>
        <dbReference type="EMBL" id="MFC7187587.1"/>
    </source>
</evidence>
<dbReference type="RefSeq" id="WP_256948743.1">
    <property type="nucleotide sequence ID" value="NZ_JAODIX010000050.1"/>
</dbReference>
<reference evidence="1 2" key="1">
    <citation type="journal article" date="2019" name="Int. J. Syst. Evol. Microbiol.">
        <title>The Global Catalogue of Microorganisms (GCM) 10K type strain sequencing project: providing services to taxonomists for standard genome sequencing and annotation.</title>
        <authorList>
            <consortium name="The Broad Institute Genomics Platform"/>
            <consortium name="The Broad Institute Genome Sequencing Center for Infectious Disease"/>
            <person name="Wu L."/>
            <person name="Ma J."/>
        </authorList>
    </citation>
    <scope>NUCLEOTIDE SEQUENCE [LARGE SCALE GENOMIC DNA]</scope>
    <source>
        <strain evidence="1 2">Q85</strain>
    </source>
</reference>
<comment type="caution">
    <text evidence="1">The sequence shown here is derived from an EMBL/GenBank/DDBJ whole genome shotgun (WGS) entry which is preliminary data.</text>
</comment>
<organism evidence="1 2">
    <name type="scientific">Halorubrum yunnanense</name>
    <dbReference type="NCBI Taxonomy" id="1526162"/>
    <lineage>
        <taxon>Archaea</taxon>
        <taxon>Methanobacteriati</taxon>
        <taxon>Methanobacteriota</taxon>
        <taxon>Stenosarchaea group</taxon>
        <taxon>Halobacteria</taxon>
        <taxon>Halobacteriales</taxon>
        <taxon>Haloferacaceae</taxon>
        <taxon>Halorubrum</taxon>
    </lineage>
</organism>
<dbReference type="EMBL" id="JBHSZZ010000050">
    <property type="protein sequence ID" value="MFC7187587.1"/>
    <property type="molecule type" value="Genomic_DNA"/>
</dbReference>
<accession>A0ABD5YGK0</accession>
<gene>
    <name evidence="1" type="ORF">ACFQMK_11955</name>
</gene>
<dbReference type="Proteomes" id="UP001596390">
    <property type="component" value="Unassembled WGS sequence"/>
</dbReference>
<evidence type="ECO:0000313" key="2">
    <source>
        <dbReference type="Proteomes" id="UP001596390"/>
    </source>
</evidence>
<proteinExistence type="predicted"/>
<evidence type="ECO:0008006" key="3">
    <source>
        <dbReference type="Google" id="ProtNLM"/>
    </source>
</evidence>
<keyword evidence="2" id="KW-1185">Reference proteome</keyword>
<name>A0ABD5YGK0_9EURY</name>